<dbReference type="KEGG" id="sla:SERLADRAFT_361831"/>
<gene>
    <name evidence="7" type="ORF">SERLADRAFT_361831</name>
</gene>
<evidence type="ECO:0000313" key="7">
    <source>
        <dbReference type="EMBL" id="EGO23394.1"/>
    </source>
</evidence>
<evidence type="ECO:0000256" key="1">
    <source>
        <dbReference type="ARBA" id="ARBA00009431"/>
    </source>
</evidence>
<dbReference type="AlphaFoldDB" id="F8NZR3"/>
<dbReference type="GeneID" id="18809870"/>
<evidence type="ECO:0000256" key="5">
    <source>
        <dbReference type="ARBA" id="ARBA00023180"/>
    </source>
</evidence>
<accession>F8NZR3</accession>
<dbReference type="Pfam" id="PF00450">
    <property type="entry name" value="Peptidase_S10"/>
    <property type="match status" value="1"/>
</dbReference>
<dbReference type="HOGENOM" id="CLU_008523_10_3_1"/>
<sequence>MRFKAFTEFLIPAAYFCVALAGQVPRANGVPGGVLAKRLSSRDLAAAVTTNSSSPTVGKLRITSENSSICETTPGVYQAAGYGDIATNKSMWFWFFEARSNPSTAPLVLWFNGGPGSSSMLGLFQENGPCRITNDSSSVTLNPYSWNNNANVMYIDQPIGVGFSYGVTTVGTSEEAAADVWTFLQIWLQDSRFTTYQGRDLVVSTESYGGHYGPTFASYFLSQNEAIANGSVSGLDLNLKVLTIGDGLTDPITQYPQYIVFAGNNSYHPLVNSSVIEQANTSYTQSGGCEDQIIACNNNGSNAICSGAQNFCNNYILEPLAGNYDVYYILAENPDPYPPDLTSYLAGIQSTIGAAVTWAETNDTVYANFSSTGDWMRTSKPDLESVIDSGIRVLIYDGDADYILNHDGVEAMINSLNTTSSALYAQQQFSPFVVNGTEAGLIKNADNFTFVLIYGAGHEVPAYKYGNLSYGQAASQMFELAISGVVNGTDPGNGTITKSSSAVRFGSSILLSSLSFFLAVFSAFTLL</sequence>
<dbReference type="InterPro" id="IPR029058">
    <property type="entry name" value="AB_hydrolase_fold"/>
</dbReference>
<dbReference type="GO" id="GO:0000324">
    <property type="term" value="C:fungal-type vacuole"/>
    <property type="evidence" value="ECO:0007669"/>
    <property type="project" value="TreeGrafter"/>
</dbReference>
<reference evidence="7" key="1">
    <citation type="submission" date="2011-04" db="EMBL/GenBank/DDBJ databases">
        <title>Evolution of plant cell wall degrading machinery underlies the functional diversity of forest fungi.</title>
        <authorList>
            <consortium name="US DOE Joint Genome Institute (JGI-PGF)"/>
            <person name="Eastwood D.C."/>
            <person name="Floudas D."/>
            <person name="Binder M."/>
            <person name="Majcherczyk A."/>
            <person name="Schneider P."/>
            <person name="Aerts A."/>
            <person name="Asiegbu F.O."/>
            <person name="Baker S.E."/>
            <person name="Barry K."/>
            <person name="Bendiksby M."/>
            <person name="Blumentritt M."/>
            <person name="Coutinho P.M."/>
            <person name="Cullen D."/>
            <person name="Cullen D."/>
            <person name="Gathman A."/>
            <person name="Goodell B."/>
            <person name="Henrissat B."/>
            <person name="Ihrmark K."/>
            <person name="Kauserud H."/>
            <person name="Kohler A."/>
            <person name="LaButti K."/>
            <person name="Lapidus A."/>
            <person name="Lavin J.L."/>
            <person name="Lee Y.-H."/>
            <person name="Lindquist E."/>
            <person name="Lilly W."/>
            <person name="Lucas S."/>
            <person name="Morin E."/>
            <person name="Murat C."/>
            <person name="Oguiza J.A."/>
            <person name="Park J."/>
            <person name="Pisabarro A.G."/>
            <person name="Riley R."/>
            <person name="Rosling A."/>
            <person name="Salamov A."/>
            <person name="Schmidt O."/>
            <person name="Schmutz J."/>
            <person name="Skrede I."/>
            <person name="Stenlid J."/>
            <person name="Wiebenga A."/>
            <person name="Xie X."/>
            <person name="Kues U."/>
            <person name="Hibbett D.S."/>
            <person name="Hoffmeister D."/>
            <person name="Hogberg N."/>
            <person name="Martin F."/>
            <person name="Grigoriev I.V."/>
            <person name="Watkinson S.C."/>
        </authorList>
    </citation>
    <scope>NUCLEOTIDE SEQUENCE</scope>
    <source>
        <strain evidence="7">S7.9</strain>
    </source>
</reference>
<dbReference type="RefSeq" id="XP_007319156.1">
    <property type="nucleotide sequence ID" value="XM_007319094.1"/>
</dbReference>
<keyword evidence="6" id="KW-0732">Signal</keyword>
<feature type="signal peptide" evidence="6">
    <location>
        <begin position="1"/>
        <end position="21"/>
    </location>
</feature>
<keyword evidence="4 6" id="KW-0378">Hydrolase</keyword>
<dbReference type="GO" id="GO:0006508">
    <property type="term" value="P:proteolysis"/>
    <property type="evidence" value="ECO:0007669"/>
    <property type="project" value="UniProtKB-KW"/>
</dbReference>
<dbReference type="InterPro" id="IPR018202">
    <property type="entry name" value="Ser_caboxypep_ser_AS"/>
</dbReference>
<keyword evidence="5" id="KW-0325">Glycoprotein</keyword>
<dbReference type="PANTHER" id="PTHR11802">
    <property type="entry name" value="SERINE PROTEASE FAMILY S10 SERINE CARBOXYPEPTIDASE"/>
    <property type="match status" value="1"/>
</dbReference>
<dbReference type="PRINTS" id="PR00724">
    <property type="entry name" value="CRBOXYPTASEC"/>
</dbReference>
<dbReference type="OrthoDB" id="443318at2759"/>
<dbReference type="ESTHER" id="serl9-f8nzr3">
    <property type="family name" value="Carboxypeptidase_S10"/>
</dbReference>
<protein>
    <recommendedName>
        <fullName evidence="6">Carboxypeptidase</fullName>
        <ecNumber evidence="6">3.4.16.-</ecNumber>
    </recommendedName>
</protein>
<keyword evidence="3 6" id="KW-0645">Protease</keyword>
<dbReference type="Gene3D" id="3.40.50.1820">
    <property type="entry name" value="alpha/beta hydrolase"/>
    <property type="match status" value="1"/>
</dbReference>
<organism>
    <name type="scientific">Serpula lacrymans var. lacrymans (strain S7.9)</name>
    <name type="common">Dry rot fungus</name>
    <dbReference type="NCBI Taxonomy" id="578457"/>
    <lineage>
        <taxon>Eukaryota</taxon>
        <taxon>Fungi</taxon>
        <taxon>Dikarya</taxon>
        <taxon>Basidiomycota</taxon>
        <taxon>Agaricomycotina</taxon>
        <taxon>Agaricomycetes</taxon>
        <taxon>Agaricomycetidae</taxon>
        <taxon>Boletales</taxon>
        <taxon>Coniophorineae</taxon>
        <taxon>Serpulaceae</taxon>
        <taxon>Serpula</taxon>
    </lineage>
</organism>
<comment type="similarity">
    <text evidence="1 6">Belongs to the peptidase S10 family.</text>
</comment>
<dbReference type="EC" id="3.4.16.-" evidence="6"/>
<evidence type="ECO:0000256" key="6">
    <source>
        <dbReference type="RuleBase" id="RU361156"/>
    </source>
</evidence>
<dbReference type="SUPFAM" id="SSF53474">
    <property type="entry name" value="alpha/beta-Hydrolases"/>
    <property type="match status" value="1"/>
</dbReference>
<dbReference type="GO" id="GO:0004185">
    <property type="term" value="F:serine-type carboxypeptidase activity"/>
    <property type="evidence" value="ECO:0007669"/>
    <property type="project" value="UniProtKB-UniRule"/>
</dbReference>
<evidence type="ECO:0000256" key="4">
    <source>
        <dbReference type="ARBA" id="ARBA00022801"/>
    </source>
</evidence>
<feature type="chain" id="PRO_5006532025" description="Carboxypeptidase" evidence="6">
    <location>
        <begin position="22"/>
        <end position="527"/>
    </location>
</feature>
<dbReference type="EMBL" id="GL945435">
    <property type="protein sequence ID" value="EGO23394.1"/>
    <property type="molecule type" value="Genomic_DNA"/>
</dbReference>
<proteinExistence type="inferred from homology"/>
<dbReference type="PANTHER" id="PTHR11802:SF453">
    <property type="entry name" value="S1, PUTATIVE-RELATED"/>
    <property type="match status" value="1"/>
</dbReference>
<evidence type="ECO:0000256" key="2">
    <source>
        <dbReference type="ARBA" id="ARBA00022645"/>
    </source>
</evidence>
<dbReference type="Proteomes" id="UP000008064">
    <property type="component" value="Unassembled WGS sequence"/>
</dbReference>
<name>F8NZR3_SERL9</name>
<dbReference type="PROSITE" id="PS00131">
    <property type="entry name" value="CARBOXYPEPT_SER_SER"/>
    <property type="match status" value="1"/>
</dbReference>
<dbReference type="InterPro" id="IPR001563">
    <property type="entry name" value="Peptidase_S10"/>
</dbReference>
<dbReference type="Gene3D" id="1.10.287.410">
    <property type="match status" value="1"/>
</dbReference>
<evidence type="ECO:0000256" key="3">
    <source>
        <dbReference type="ARBA" id="ARBA00022670"/>
    </source>
</evidence>
<keyword evidence="2 6" id="KW-0121">Carboxypeptidase</keyword>